<keyword evidence="1" id="KW-0732">Signal</keyword>
<dbReference type="EMBL" id="JACEON010000007">
    <property type="protein sequence ID" value="MBA4611917.1"/>
    <property type="molecule type" value="Genomic_DNA"/>
</dbReference>
<protein>
    <submittedName>
        <fullName evidence="2">Uncharacterized protein</fullName>
    </submittedName>
</protein>
<sequence>MTRLLVAALALSGTLLSGTLLSATVRAEDPLAPVAEVMRITAGNWADDGSEPQELFTEERLDRLFSRDFSARYRAAAAFPAMEGGTSPFDYDVIVNAQDGCPLTDLSIARTEDGKTGEAAGSGAPTLIVARFNATACFNEASEVQAPSEVRFTIIDEDGRSVIDDIQTEADNEEFGSLKAELDTIARQ</sequence>
<organism evidence="2 3">
    <name type="scientific">Stappia taiwanensis</name>
    <dbReference type="NCBI Taxonomy" id="992267"/>
    <lineage>
        <taxon>Bacteria</taxon>
        <taxon>Pseudomonadati</taxon>
        <taxon>Pseudomonadota</taxon>
        <taxon>Alphaproteobacteria</taxon>
        <taxon>Hyphomicrobiales</taxon>
        <taxon>Stappiaceae</taxon>
        <taxon>Stappia</taxon>
    </lineage>
</organism>
<dbReference type="AlphaFoldDB" id="A0A838XQ47"/>
<name>A0A838XQ47_9HYPH</name>
<gene>
    <name evidence="2" type="ORF">H1W37_09660</name>
</gene>
<feature type="signal peptide" evidence="1">
    <location>
        <begin position="1"/>
        <end position="22"/>
    </location>
</feature>
<accession>A0A838XQ47</accession>
<proteinExistence type="predicted"/>
<feature type="chain" id="PRO_5032540644" evidence="1">
    <location>
        <begin position="23"/>
        <end position="188"/>
    </location>
</feature>
<reference evidence="2 3" key="2">
    <citation type="submission" date="2020-08" db="EMBL/GenBank/DDBJ databases">
        <title>Stappia taiwanensis sp. nov., isolated from a coastal thermal spring.</title>
        <authorList>
            <person name="Kampfer P."/>
        </authorList>
    </citation>
    <scope>NUCLEOTIDE SEQUENCE [LARGE SCALE GENOMIC DNA]</scope>
    <source>
        <strain evidence="2 3">DSM 23284</strain>
    </source>
</reference>
<comment type="caution">
    <text evidence="2">The sequence shown here is derived from an EMBL/GenBank/DDBJ whole genome shotgun (WGS) entry which is preliminary data.</text>
</comment>
<evidence type="ECO:0000313" key="2">
    <source>
        <dbReference type="EMBL" id="MBA4611917.1"/>
    </source>
</evidence>
<dbReference type="Proteomes" id="UP000559404">
    <property type="component" value="Unassembled WGS sequence"/>
</dbReference>
<keyword evidence="3" id="KW-1185">Reference proteome</keyword>
<reference evidence="2 3" key="1">
    <citation type="submission" date="2020-07" db="EMBL/GenBank/DDBJ databases">
        <authorList>
            <person name="Li M."/>
        </authorList>
    </citation>
    <scope>NUCLEOTIDE SEQUENCE [LARGE SCALE GENOMIC DNA]</scope>
    <source>
        <strain evidence="2 3">DSM 23284</strain>
    </source>
</reference>
<evidence type="ECO:0000313" key="3">
    <source>
        <dbReference type="Proteomes" id="UP000559404"/>
    </source>
</evidence>
<evidence type="ECO:0000256" key="1">
    <source>
        <dbReference type="SAM" id="SignalP"/>
    </source>
</evidence>
<dbReference type="RefSeq" id="WP_181760111.1">
    <property type="nucleotide sequence ID" value="NZ_BMCR01000008.1"/>
</dbReference>